<dbReference type="Gene3D" id="3.20.20.140">
    <property type="entry name" value="Metal-dependent hydrolases"/>
    <property type="match status" value="1"/>
</dbReference>
<evidence type="ECO:0000256" key="2">
    <source>
        <dbReference type="ARBA" id="ARBA00004892"/>
    </source>
</evidence>
<gene>
    <name evidence="7" type="primary">uxaC</name>
    <name evidence="8" type="ORF">DMB68_17325</name>
</gene>
<dbReference type="GO" id="GO:0042840">
    <property type="term" value="P:D-glucuronate catabolic process"/>
    <property type="evidence" value="ECO:0007669"/>
    <property type="project" value="TreeGrafter"/>
</dbReference>
<dbReference type="InterPro" id="IPR003766">
    <property type="entry name" value="Uronate_isomerase"/>
</dbReference>
<evidence type="ECO:0000256" key="4">
    <source>
        <dbReference type="ARBA" id="ARBA00012546"/>
    </source>
</evidence>
<dbReference type="EMBL" id="QJHL01000004">
    <property type="protein sequence ID" value="PXY44194.1"/>
    <property type="molecule type" value="Genomic_DNA"/>
</dbReference>
<dbReference type="UniPathway" id="UPA00246"/>
<dbReference type="PANTHER" id="PTHR30068">
    <property type="entry name" value="URONATE ISOMERASE"/>
    <property type="match status" value="1"/>
</dbReference>
<organism evidence="8 9">
    <name type="scientific">Flavobacterium hydrophilum</name>
    <dbReference type="NCBI Taxonomy" id="2211445"/>
    <lineage>
        <taxon>Bacteria</taxon>
        <taxon>Pseudomonadati</taxon>
        <taxon>Bacteroidota</taxon>
        <taxon>Flavobacteriia</taxon>
        <taxon>Flavobacteriales</taxon>
        <taxon>Flavobacteriaceae</taxon>
        <taxon>Flavobacterium</taxon>
    </lineage>
</organism>
<proteinExistence type="inferred from homology"/>
<evidence type="ECO:0000256" key="3">
    <source>
        <dbReference type="ARBA" id="ARBA00008397"/>
    </source>
</evidence>
<dbReference type="RefSeq" id="WP_110347892.1">
    <property type="nucleotide sequence ID" value="NZ_QJHL01000004.1"/>
</dbReference>
<sequence>MQLSFITKDFLLHNDTAKKLYHDFAKVQPIYDYHSHLSPKDIAEDRKFENITQLWIEGDHYKWRAMRANGIPEKYITGDASDFEKFQKYAETLPNTLRNPLYHWTHMELQRYFGITELLNAQSAQRIYDTCNELLKKPEFSVRNLLHKMNVKMIGTTDDPTDDLQYHKQLKDEEFEIAVLPTFRPDKATEIEKGSVFIEWIKKLEAVVDYPVNVFPDLLKALEDRHDFFHQAGCRISDHGHENYYAADYTDADVNQIFQKGLNNEVLLPREIHLYKSAVLHKIAVMNAKKSWVQQFHVGAIRNNNAKMMQLLGPDQGFDSIGDQIMAQNMSRFFGRLSKENALAKTIVYNLNPRDSEMIASMAANFNDGSTPGKMQYGAAWWFLDQKDGMQKQLDVLSNFGLLSRFVGMLTDSRSFLSFPRHEYFRRILCNVLGEEVEKQELPNDIEMIGDLVRKICSENAVAYFGFHQKKETFEKINY</sequence>
<dbReference type="Gene3D" id="1.10.2020.10">
    <property type="entry name" value="uronate isomerase, domain 2, chain A"/>
    <property type="match status" value="1"/>
</dbReference>
<comment type="similarity">
    <text evidence="3 7">Belongs to the metallo-dependent hydrolases superfamily. Uronate isomerase family.</text>
</comment>
<comment type="caution">
    <text evidence="8">The sequence shown here is derived from an EMBL/GenBank/DDBJ whole genome shotgun (WGS) entry which is preliminary data.</text>
</comment>
<dbReference type="EC" id="5.3.1.12" evidence="4 7"/>
<evidence type="ECO:0000256" key="7">
    <source>
        <dbReference type="HAMAP-Rule" id="MF_00675"/>
    </source>
</evidence>
<evidence type="ECO:0000256" key="5">
    <source>
        <dbReference type="ARBA" id="ARBA00020555"/>
    </source>
</evidence>
<dbReference type="SUPFAM" id="SSF51556">
    <property type="entry name" value="Metallo-dependent hydrolases"/>
    <property type="match status" value="1"/>
</dbReference>
<name>A0A2V4CDQ1_9FLAO</name>
<comment type="pathway">
    <text evidence="2 7">Carbohydrate metabolism; pentose and glucuronate interconversion.</text>
</comment>
<keyword evidence="9" id="KW-1185">Reference proteome</keyword>
<evidence type="ECO:0000313" key="9">
    <source>
        <dbReference type="Proteomes" id="UP000247681"/>
    </source>
</evidence>
<dbReference type="GO" id="GO:0008880">
    <property type="term" value="F:glucuronate isomerase activity"/>
    <property type="evidence" value="ECO:0007669"/>
    <property type="project" value="UniProtKB-UniRule"/>
</dbReference>
<dbReference type="Pfam" id="PF02614">
    <property type="entry name" value="UxaC"/>
    <property type="match status" value="1"/>
</dbReference>
<reference evidence="8 9" key="1">
    <citation type="submission" date="2018-05" db="EMBL/GenBank/DDBJ databases">
        <title>Flavobacterium sp. strain IMCC34758, incomplete genome.</title>
        <authorList>
            <person name="Joung Y."/>
        </authorList>
    </citation>
    <scope>NUCLEOTIDE SEQUENCE [LARGE SCALE GENOMIC DNA]</scope>
    <source>
        <strain evidence="8 9">IMCC34758</strain>
    </source>
</reference>
<dbReference type="AlphaFoldDB" id="A0A2V4CDQ1"/>
<dbReference type="NCBIfam" id="NF002794">
    <property type="entry name" value="PRK02925.1"/>
    <property type="match status" value="1"/>
</dbReference>
<dbReference type="OrthoDB" id="9766564at2"/>
<evidence type="ECO:0000256" key="1">
    <source>
        <dbReference type="ARBA" id="ARBA00001165"/>
    </source>
</evidence>
<comment type="catalytic activity">
    <reaction evidence="7">
        <text>aldehydo-D-galacturonate = keto-D-tagaturonate</text>
        <dbReference type="Rhea" id="RHEA:27702"/>
        <dbReference type="ChEBI" id="CHEBI:12952"/>
        <dbReference type="ChEBI" id="CHEBI:17886"/>
    </reaction>
</comment>
<comment type="catalytic activity">
    <reaction evidence="1 7">
        <text>D-glucuronate = D-fructuronate</text>
        <dbReference type="Rhea" id="RHEA:13049"/>
        <dbReference type="ChEBI" id="CHEBI:58720"/>
        <dbReference type="ChEBI" id="CHEBI:59863"/>
        <dbReference type="EC" id="5.3.1.12"/>
    </reaction>
</comment>
<dbReference type="GO" id="GO:0019698">
    <property type="term" value="P:D-galacturonate catabolic process"/>
    <property type="evidence" value="ECO:0007669"/>
    <property type="project" value="TreeGrafter"/>
</dbReference>
<dbReference type="PANTHER" id="PTHR30068:SF4">
    <property type="entry name" value="URONATE ISOMERASE"/>
    <property type="match status" value="1"/>
</dbReference>
<dbReference type="InterPro" id="IPR032466">
    <property type="entry name" value="Metal_Hydrolase"/>
</dbReference>
<keyword evidence="6 7" id="KW-0413">Isomerase</keyword>
<dbReference type="Proteomes" id="UP000247681">
    <property type="component" value="Unassembled WGS sequence"/>
</dbReference>
<evidence type="ECO:0000313" key="8">
    <source>
        <dbReference type="EMBL" id="PXY44194.1"/>
    </source>
</evidence>
<evidence type="ECO:0000256" key="6">
    <source>
        <dbReference type="ARBA" id="ARBA00023235"/>
    </source>
</evidence>
<accession>A0A2V4CDQ1</accession>
<dbReference type="HAMAP" id="MF_00675">
    <property type="entry name" value="UxaC"/>
    <property type="match status" value="1"/>
</dbReference>
<protein>
    <recommendedName>
        <fullName evidence="5 7">Uronate isomerase</fullName>
        <ecNumber evidence="4 7">5.3.1.12</ecNumber>
    </recommendedName>
    <alternativeName>
        <fullName evidence="7">Glucuronate isomerase</fullName>
    </alternativeName>
    <alternativeName>
        <fullName evidence="7">Uronic isomerase</fullName>
    </alternativeName>
</protein>